<dbReference type="AlphaFoldDB" id="A0A974BS07"/>
<accession>A0A974BS07</accession>
<sequence length="162" mass="18329">MDKYLGQSATRPQRQIKQKPKDKKTTQDMDPMDSDAESTSQTTPSQIQVQDLTQILGPLLDQKLAGIKEKITEILQVMNQAQKITEAEQRISTLEDELDITQKTLYTQQREIAILAEKVDNLENRSRIVGIPESVKGADLEKFIKNQLPTSLKMEATQSTFP</sequence>
<keyword evidence="1" id="KW-0175">Coiled coil</keyword>
<organism evidence="3">
    <name type="scientific">Xenopus laevis</name>
    <name type="common">African clawed frog</name>
    <dbReference type="NCBI Taxonomy" id="8355"/>
    <lineage>
        <taxon>Eukaryota</taxon>
        <taxon>Metazoa</taxon>
        <taxon>Chordata</taxon>
        <taxon>Craniata</taxon>
        <taxon>Vertebrata</taxon>
        <taxon>Euteleostomi</taxon>
        <taxon>Amphibia</taxon>
        <taxon>Batrachia</taxon>
        <taxon>Anura</taxon>
        <taxon>Pipoidea</taxon>
        <taxon>Pipidae</taxon>
        <taxon>Xenopodinae</taxon>
        <taxon>Xenopus</taxon>
        <taxon>Xenopus</taxon>
    </lineage>
</organism>
<feature type="region of interest" description="Disordered" evidence="2">
    <location>
        <begin position="1"/>
        <end position="46"/>
    </location>
</feature>
<name>A0A974BS07_XENLA</name>
<reference evidence="3" key="1">
    <citation type="submission" date="2016-05" db="EMBL/GenBank/DDBJ databases">
        <title>WGS assembly of Xenopus laevis.</title>
        <authorList>
            <person name="Session A."/>
            <person name="Uno Y."/>
            <person name="Kwon T."/>
            <person name="Chapman J."/>
            <person name="Toyoda A."/>
            <person name="Takahashi S."/>
            <person name="Fukui A."/>
            <person name="Hikosaka A."/>
            <person name="Putnam N."/>
            <person name="Stites J."/>
            <person name="Van Heeringen S."/>
            <person name="Quigley I."/>
            <person name="Heinz S."/>
            <person name="Hellsten U."/>
            <person name="Lyons J."/>
            <person name="Suzuki A."/>
            <person name="Kondo M."/>
            <person name="Ogino H."/>
            <person name="Ochi H."/>
            <person name="Bogdanovic O."/>
            <person name="Lister R."/>
            <person name="Georgiou G."/>
            <person name="Paranjpe S."/>
            <person name="Van Kruijsbergen I."/>
            <person name="Mozaffari S."/>
            <person name="Shu S."/>
            <person name="Schmutz J."/>
            <person name="Jenkins J."/>
            <person name="Grimwood J."/>
            <person name="Carlson J."/>
            <person name="Mitros T."/>
            <person name="Simakov O."/>
            <person name="Heald R."/>
            <person name="Miller K."/>
            <person name="Haudenschild C."/>
            <person name="Kuroki Y."/>
            <person name="Tanaka T."/>
            <person name="Michiue T."/>
            <person name="Watanabe M."/>
            <person name="Kinoshita T."/>
            <person name="Ohta Y."/>
            <person name="Mawaribuchi S."/>
            <person name="Suzuki Y."/>
            <person name="Haramoto Y."/>
            <person name="Yamamoto T."/>
            <person name="Takagi C."/>
            <person name="Kitzman J."/>
            <person name="Shendure J."/>
            <person name="Nakayama T."/>
            <person name="Izutsu Y."/>
            <person name="Robert J."/>
            <person name="Dichmann D."/>
            <person name="Flajnik M."/>
            <person name="Houston D."/>
            <person name="Marcotte E."/>
            <person name="Wallingford J."/>
            <person name="Ito Y."/>
            <person name="Asashima M."/>
            <person name="Ueno N."/>
            <person name="Matsuda Y."/>
            <person name="Jan Veenstra G."/>
            <person name="Fujiyama A."/>
            <person name="Harland R."/>
            <person name="Taira M."/>
            <person name="Rokhsar D.S."/>
        </authorList>
    </citation>
    <scope>NUCLEOTIDE SEQUENCE</scope>
    <source>
        <strain evidence="3">J</strain>
        <tissue evidence="3">Blood</tissue>
    </source>
</reference>
<feature type="non-terminal residue" evidence="3">
    <location>
        <position position="162"/>
    </location>
</feature>
<dbReference type="Proteomes" id="UP000694892">
    <property type="component" value="Unassembled WGS sequence"/>
</dbReference>
<evidence type="ECO:0000256" key="1">
    <source>
        <dbReference type="SAM" id="Coils"/>
    </source>
</evidence>
<protein>
    <submittedName>
        <fullName evidence="3">Uncharacterized protein</fullName>
    </submittedName>
</protein>
<proteinExistence type="predicted"/>
<feature type="compositionally biased region" description="Polar residues" evidence="2">
    <location>
        <begin position="37"/>
        <end position="46"/>
    </location>
</feature>
<evidence type="ECO:0000256" key="2">
    <source>
        <dbReference type="SAM" id="MobiDB-lite"/>
    </source>
</evidence>
<evidence type="ECO:0000313" key="3">
    <source>
        <dbReference type="EMBL" id="OCT57071.1"/>
    </source>
</evidence>
<feature type="coiled-coil region" evidence="1">
    <location>
        <begin position="77"/>
        <end position="125"/>
    </location>
</feature>
<dbReference type="EMBL" id="KV467235">
    <property type="protein sequence ID" value="OCT57071.1"/>
    <property type="molecule type" value="Genomic_DNA"/>
</dbReference>
<gene>
    <name evidence="3" type="ORF">XELAEV_18004007mg</name>
</gene>